<gene>
    <name evidence="1" type="ORF">BIW53_05805</name>
</gene>
<dbReference type="Proteomes" id="UP000180253">
    <property type="component" value="Unassembled WGS sequence"/>
</dbReference>
<reference evidence="1 2" key="1">
    <citation type="submission" date="2016-10" db="EMBL/GenBank/DDBJ databases">
        <title>Pseudoalteromonas amylolytica sp. nov., isolated from the surface seawater.</title>
        <authorList>
            <person name="Wu Y.-H."/>
            <person name="Cheng H."/>
            <person name="Jin X.-B."/>
            <person name="Wang C.-S."/>
            <person name="Xu X.-W."/>
        </authorList>
    </citation>
    <scope>NUCLEOTIDE SEQUENCE [LARGE SCALE GENOMIC DNA]</scope>
    <source>
        <strain evidence="1 2">JCM 12483</strain>
    </source>
</reference>
<dbReference type="OrthoDB" id="6293622at2"/>
<dbReference type="STRING" id="327939.BIW53_05805"/>
<dbReference type="EMBL" id="MNAN01000026">
    <property type="protein sequence ID" value="OHU96835.1"/>
    <property type="molecule type" value="Genomic_DNA"/>
</dbReference>
<protein>
    <submittedName>
        <fullName evidence="1">Uncharacterized protein</fullName>
    </submittedName>
</protein>
<dbReference type="RefSeq" id="WP_070990918.1">
    <property type="nucleotide sequence ID" value="NZ_CBCSHD010000001.1"/>
</dbReference>
<proteinExistence type="predicted"/>
<sequence length="104" mass="11225">MLLNKLTVAGNELVNVPADEKTLLDLGISKTDIPALLAQAKQAQLEAQCQHARTYAYQCESDGLAFDYLAAQAEFGKDSAEAEAAKTAWLAARSAIKARYPKPE</sequence>
<organism evidence="1 2">
    <name type="scientific">Pseudoalteromonas byunsanensis</name>
    <dbReference type="NCBI Taxonomy" id="327939"/>
    <lineage>
        <taxon>Bacteria</taxon>
        <taxon>Pseudomonadati</taxon>
        <taxon>Pseudomonadota</taxon>
        <taxon>Gammaproteobacteria</taxon>
        <taxon>Alteromonadales</taxon>
        <taxon>Pseudoalteromonadaceae</taxon>
        <taxon>Pseudoalteromonas</taxon>
    </lineage>
</organism>
<name>A0A1S1NBR5_9GAMM</name>
<evidence type="ECO:0000313" key="1">
    <source>
        <dbReference type="EMBL" id="OHU96835.1"/>
    </source>
</evidence>
<evidence type="ECO:0000313" key="2">
    <source>
        <dbReference type="Proteomes" id="UP000180253"/>
    </source>
</evidence>
<accession>A0A1S1NBR5</accession>
<dbReference type="AlphaFoldDB" id="A0A1S1NBR5"/>
<comment type="caution">
    <text evidence="1">The sequence shown here is derived from an EMBL/GenBank/DDBJ whole genome shotgun (WGS) entry which is preliminary data.</text>
</comment>
<keyword evidence="2" id="KW-1185">Reference proteome</keyword>